<reference evidence="2" key="1">
    <citation type="submission" date="2017-06" db="EMBL/GenBank/DDBJ databases">
        <authorList>
            <person name="Varghese N."/>
            <person name="Submissions S."/>
        </authorList>
    </citation>
    <scope>NUCLEOTIDE SEQUENCE [LARGE SCALE GENOMIC DNA]</scope>
    <source>
        <strain evidence="2">DSM 22348</strain>
    </source>
</reference>
<dbReference type="Pfam" id="PF03692">
    <property type="entry name" value="CxxCxxCC"/>
    <property type="match status" value="1"/>
</dbReference>
<protein>
    <recommendedName>
        <fullName evidence="3">Zinc-or iron-chelating domain-containing protein</fullName>
    </recommendedName>
</protein>
<evidence type="ECO:0008006" key="3">
    <source>
        <dbReference type="Google" id="ProtNLM"/>
    </source>
</evidence>
<gene>
    <name evidence="1" type="ORF">SAMN05444352_12463</name>
</gene>
<dbReference type="OrthoDB" id="71604at2"/>
<dbReference type="STRING" id="1215104.GCA_000730585_01808"/>
<evidence type="ECO:0000313" key="1">
    <source>
        <dbReference type="EMBL" id="SNT10989.1"/>
    </source>
</evidence>
<dbReference type="InterPro" id="IPR005358">
    <property type="entry name" value="Puta_zinc/iron-chelating_dom"/>
</dbReference>
<proteinExistence type="predicted"/>
<sequence length="90" mass="10486">MTLPAFPCSQCGLCCRNVHLAQVTQYLDRGDGTCRHYNDADRGCLIYETRPDICRVDRQYRQHYARQYSWEAFVQANLEVCHTLQRLDGA</sequence>
<dbReference type="AlphaFoldDB" id="A0A239JZG6"/>
<dbReference type="RefSeq" id="WP_042127158.1">
    <property type="nucleotide sequence ID" value="NZ_FZOL01000024.1"/>
</dbReference>
<organism evidence="1 2">
    <name type="scientific">Pseudomonas japonica</name>
    <dbReference type="NCBI Taxonomy" id="256466"/>
    <lineage>
        <taxon>Bacteria</taxon>
        <taxon>Pseudomonadati</taxon>
        <taxon>Pseudomonadota</taxon>
        <taxon>Gammaproteobacteria</taxon>
        <taxon>Pseudomonadales</taxon>
        <taxon>Pseudomonadaceae</taxon>
        <taxon>Pseudomonas</taxon>
    </lineage>
</organism>
<name>A0A239JZG6_9PSED</name>
<accession>A0A239JZG6</accession>
<keyword evidence="2" id="KW-1185">Reference proteome</keyword>
<evidence type="ECO:0000313" key="2">
    <source>
        <dbReference type="Proteomes" id="UP000198407"/>
    </source>
</evidence>
<dbReference type="EMBL" id="FZOL01000024">
    <property type="protein sequence ID" value="SNT10989.1"/>
    <property type="molecule type" value="Genomic_DNA"/>
</dbReference>
<dbReference type="Proteomes" id="UP000198407">
    <property type="component" value="Unassembled WGS sequence"/>
</dbReference>